<dbReference type="Pfam" id="PF04954">
    <property type="entry name" value="SIP"/>
    <property type="match status" value="1"/>
</dbReference>
<dbReference type="InterPro" id="IPR017938">
    <property type="entry name" value="Riboflavin_synthase-like_b-brl"/>
</dbReference>
<proteinExistence type="predicted"/>
<evidence type="ECO:0000259" key="1">
    <source>
        <dbReference type="PROSITE" id="PS51384"/>
    </source>
</evidence>
<dbReference type="KEGG" id="asun:KG104_02515"/>
<dbReference type="Gene3D" id="3.40.50.80">
    <property type="entry name" value="Nucleotide-binding domain of ferredoxin-NADP reductase (FNR) module"/>
    <property type="match status" value="1"/>
</dbReference>
<dbReference type="InterPro" id="IPR017927">
    <property type="entry name" value="FAD-bd_FR_type"/>
</dbReference>
<organism evidence="2 3">
    <name type="scientific">Arthrobacter sunyaminii</name>
    <dbReference type="NCBI Taxonomy" id="2816859"/>
    <lineage>
        <taxon>Bacteria</taxon>
        <taxon>Bacillati</taxon>
        <taxon>Actinomycetota</taxon>
        <taxon>Actinomycetes</taxon>
        <taxon>Micrococcales</taxon>
        <taxon>Micrococcaceae</taxon>
        <taxon>Arthrobacter</taxon>
    </lineage>
</organism>
<evidence type="ECO:0000313" key="2">
    <source>
        <dbReference type="EMBL" id="QWQ36705.1"/>
    </source>
</evidence>
<feature type="domain" description="FAD-binding FR-type" evidence="1">
    <location>
        <begin position="20"/>
        <end position="145"/>
    </location>
</feature>
<gene>
    <name evidence="2" type="ORF">KG104_02515</name>
</gene>
<dbReference type="Proteomes" id="UP000680588">
    <property type="component" value="Chromosome"/>
</dbReference>
<name>A0A975S6H8_9MICC</name>
<dbReference type="PANTHER" id="PTHR30157">
    <property type="entry name" value="FERRIC REDUCTASE, NADPH-DEPENDENT"/>
    <property type="match status" value="1"/>
</dbReference>
<dbReference type="PROSITE" id="PS51384">
    <property type="entry name" value="FAD_FR"/>
    <property type="match status" value="1"/>
</dbReference>
<protein>
    <submittedName>
        <fullName evidence="2">Siderophore-interacting protein</fullName>
    </submittedName>
</protein>
<evidence type="ECO:0000313" key="3">
    <source>
        <dbReference type="Proteomes" id="UP000680588"/>
    </source>
</evidence>
<dbReference type="GO" id="GO:0016491">
    <property type="term" value="F:oxidoreductase activity"/>
    <property type="evidence" value="ECO:0007669"/>
    <property type="project" value="InterPro"/>
</dbReference>
<dbReference type="CDD" id="cd06193">
    <property type="entry name" value="siderophore_interacting"/>
    <property type="match status" value="1"/>
</dbReference>
<dbReference type="RefSeq" id="WP_207348507.1">
    <property type="nucleotide sequence ID" value="NZ_CP076456.1"/>
</dbReference>
<dbReference type="AlphaFoldDB" id="A0A975S6H8"/>
<dbReference type="EMBL" id="CP076456">
    <property type="protein sequence ID" value="QWQ36705.1"/>
    <property type="molecule type" value="Genomic_DNA"/>
</dbReference>
<dbReference type="InterPro" id="IPR039261">
    <property type="entry name" value="FNR_nucleotide-bd"/>
</dbReference>
<dbReference type="Pfam" id="PF08021">
    <property type="entry name" value="FAD_binding_9"/>
    <property type="match status" value="1"/>
</dbReference>
<dbReference type="Gene3D" id="2.40.30.10">
    <property type="entry name" value="Translation factors"/>
    <property type="match status" value="1"/>
</dbReference>
<dbReference type="InterPro" id="IPR007037">
    <property type="entry name" value="SIP_rossman_dom"/>
</dbReference>
<accession>A0A975S6H8</accession>
<dbReference type="FunFam" id="2.40.30.10:FF:000131">
    <property type="entry name" value="NADPH-dependent ferric siderophore reductase"/>
    <property type="match status" value="1"/>
</dbReference>
<dbReference type="InterPro" id="IPR013113">
    <property type="entry name" value="SIP_FAD-bd"/>
</dbReference>
<dbReference type="InterPro" id="IPR039374">
    <property type="entry name" value="SIP_fam"/>
</dbReference>
<dbReference type="PANTHER" id="PTHR30157:SF0">
    <property type="entry name" value="NADPH-DEPENDENT FERRIC-CHELATE REDUCTASE"/>
    <property type="match status" value="1"/>
</dbReference>
<reference evidence="2" key="1">
    <citation type="submission" date="2021-06" db="EMBL/GenBank/DDBJ databases">
        <title>Novel species in genus Arthrobacter.</title>
        <authorList>
            <person name="Zhang G."/>
        </authorList>
    </citation>
    <scope>NUCLEOTIDE SEQUENCE</scope>
    <source>
        <strain evidence="2">Zg-ZUI122</strain>
    </source>
</reference>
<dbReference type="SUPFAM" id="SSF63380">
    <property type="entry name" value="Riboflavin synthase domain-like"/>
    <property type="match status" value="1"/>
</dbReference>
<keyword evidence="3" id="KW-1185">Reference proteome</keyword>
<sequence length="285" mass="30527">MPDPSAPAAKPAQDVPRRARPLLVLEVLRTEQLTPHMVRVIAGGPNFSRFAANGFADSYCKIWFGPDGKPLDGTAELEALREQFPREQWPVSRTYTIRSVDSAAAEIAIDFVVHGDEGLAGPWAARATAGETLSFTGPGGAFNPDPDAGWYLFAADESALPATAAVLESLPASAVGQVFLEVGGPEDRQPLKTPEGISVTWLYRGDLPAGNTGLLAAAVADAPWTSNDVQVFAHGEREAMKALRDVFFGLRGLERRQVSLSGYWAAGRTEDAFQAEKRTPVGKIL</sequence>